<accession>A0A6N4TIS9</accession>
<keyword evidence="1" id="KW-0238">DNA-binding</keyword>
<dbReference type="Gene3D" id="1.10.260.40">
    <property type="entry name" value="lambda repressor-like DNA-binding domains"/>
    <property type="match status" value="1"/>
</dbReference>
<dbReference type="Pfam" id="PF01381">
    <property type="entry name" value="HTH_3"/>
    <property type="match status" value="1"/>
</dbReference>
<name>A0A6N4TIS9_9FIRM</name>
<dbReference type="InterPro" id="IPR010982">
    <property type="entry name" value="Lambda_DNA-bd_dom_sf"/>
</dbReference>
<sequence>MTKENKLVITGNQTYRIEKRPFCNKKAGKYLKKQRKKKGLSVEEFAQKMEFTVPYVEMLERGRKQMSLETCIKICKVLKLQLMDFYPFMSEIEKKIIVDK</sequence>
<evidence type="ECO:0000256" key="1">
    <source>
        <dbReference type="ARBA" id="ARBA00023125"/>
    </source>
</evidence>
<dbReference type="RefSeq" id="WP_163051976.1">
    <property type="nucleotide sequence ID" value="NZ_AP019695.1"/>
</dbReference>
<dbReference type="EMBL" id="AP019695">
    <property type="protein sequence ID" value="BBK22683.1"/>
    <property type="molecule type" value="Genomic_DNA"/>
</dbReference>
<keyword evidence="4" id="KW-1185">Reference proteome</keyword>
<dbReference type="GO" id="GO:0005829">
    <property type="term" value="C:cytosol"/>
    <property type="evidence" value="ECO:0007669"/>
    <property type="project" value="TreeGrafter"/>
</dbReference>
<organism evidence="3 4">
    <name type="scientific">Amedibacterium intestinale</name>
    <dbReference type="NCBI Taxonomy" id="2583452"/>
    <lineage>
        <taxon>Bacteria</taxon>
        <taxon>Bacillati</taxon>
        <taxon>Bacillota</taxon>
        <taxon>Erysipelotrichia</taxon>
        <taxon>Erysipelotrichales</taxon>
        <taxon>Erysipelotrichaceae</taxon>
        <taxon>Amedibacterium</taxon>
    </lineage>
</organism>
<dbReference type="InterPro" id="IPR050807">
    <property type="entry name" value="TransReg_Diox_bact_type"/>
</dbReference>
<evidence type="ECO:0000259" key="2">
    <source>
        <dbReference type="PROSITE" id="PS50943"/>
    </source>
</evidence>
<protein>
    <recommendedName>
        <fullName evidence="2">HTH cro/C1-type domain-containing protein</fullName>
    </recommendedName>
</protein>
<dbReference type="GO" id="GO:0003700">
    <property type="term" value="F:DNA-binding transcription factor activity"/>
    <property type="evidence" value="ECO:0007669"/>
    <property type="project" value="TreeGrafter"/>
</dbReference>
<dbReference type="CDD" id="cd00093">
    <property type="entry name" value="HTH_XRE"/>
    <property type="match status" value="1"/>
</dbReference>
<dbReference type="PANTHER" id="PTHR46797:SF1">
    <property type="entry name" value="METHYLPHOSPHONATE SYNTHASE"/>
    <property type="match status" value="1"/>
</dbReference>
<reference evidence="4" key="1">
    <citation type="submission" date="2019-05" db="EMBL/GenBank/DDBJ databases">
        <title>Complete genome sequencing of Absiella argi strain JCM 30884.</title>
        <authorList>
            <person name="Sakamoto M."/>
            <person name="Murakami T."/>
            <person name="Mori H."/>
        </authorList>
    </citation>
    <scope>NUCLEOTIDE SEQUENCE [LARGE SCALE GENOMIC DNA]</scope>
    <source>
        <strain evidence="4">JCM 30884</strain>
    </source>
</reference>
<dbReference type="GO" id="GO:0003677">
    <property type="term" value="F:DNA binding"/>
    <property type="evidence" value="ECO:0007669"/>
    <property type="project" value="UniProtKB-KW"/>
</dbReference>
<dbReference type="PROSITE" id="PS50943">
    <property type="entry name" value="HTH_CROC1"/>
    <property type="match status" value="1"/>
</dbReference>
<dbReference type="SUPFAM" id="SSF47413">
    <property type="entry name" value="lambda repressor-like DNA-binding domains"/>
    <property type="match status" value="1"/>
</dbReference>
<evidence type="ECO:0000313" key="4">
    <source>
        <dbReference type="Proteomes" id="UP000464754"/>
    </source>
</evidence>
<evidence type="ECO:0000313" key="3">
    <source>
        <dbReference type="EMBL" id="BBK22683.1"/>
    </source>
</evidence>
<gene>
    <name evidence="3" type="ORF">Aargi30884_15860</name>
</gene>
<dbReference type="InterPro" id="IPR001387">
    <property type="entry name" value="Cro/C1-type_HTH"/>
</dbReference>
<dbReference type="PANTHER" id="PTHR46797">
    <property type="entry name" value="HTH-TYPE TRANSCRIPTIONAL REGULATOR"/>
    <property type="match status" value="1"/>
</dbReference>
<dbReference type="SMART" id="SM00530">
    <property type="entry name" value="HTH_XRE"/>
    <property type="match status" value="1"/>
</dbReference>
<proteinExistence type="predicted"/>
<dbReference type="Proteomes" id="UP000464754">
    <property type="component" value="Chromosome"/>
</dbReference>
<dbReference type="KEGG" id="aarg:Aargi30884_15860"/>
<dbReference type="AlphaFoldDB" id="A0A6N4TIS9"/>
<feature type="domain" description="HTH cro/C1-type" evidence="2">
    <location>
        <begin position="31"/>
        <end position="85"/>
    </location>
</feature>